<keyword evidence="3 5" id="KW-0067">ATP-binding</keyword>
<keyword evidence="6" id="KW-1185">Reference proteome</keyword>
<proteinExistence type="predicted"/>
<dbReference type="EMBL" id="CP023036">
    <property type="protein sequence ID" value="AXY22285.1"/>
    <property type="molecule type" value="Genomic_DNA"/>
</dbReference>
<sequence>MTAFLSIRNLHKSYHGNVAVQNVSLDIRKGEFVTFLGPSGSGKSTTLYVIAGLMEPTGGDVLVNGRTILDVPSNHRNIGMVFQKYTLFPNMTVRENIAFPLVVRKRPRDEIEARTNEMLRLVRMEQLAGRYPAQMSGGQQQRVAIARAMVYEPEILLMDEPLSALDKKLREEIQGEIKRVHERTGVTILYVTHDQEEALRLSDRIILFNTGRVEQIGTCTDLYTSPRSRFAGQFLGNSNFMPVEIMDAAAGTIRLPGGACVENVRICDSGDVDHPLLMMRPEDLTFRKAGDCACSFDGQVRSSYFLGNVMNYEIGIPGDYTLTMRVYIDGTEHPPQTGDRVSVGWLPHKAIVFR</sequence>
<protein>
    <submittedName>
        <fullName evidence="5">2-aminoethylphosphonate import ATP-binding protein PhnT</fullName>
    </submittedName>
</protein>
<evidence type="ECO:0000259" key="4">
    <source>
        <dbReference type="PROSITE" id="PS50893"/>
    </source>
</evidence>
<dbReference type="KEGG" id="ksc:CD178_01508"/>
<reference evidence="5 6" key="1">
    <citation type="submission" date="2017-08" db="EMBL/GenBank/DDBJ databases">
        <title>Complete genome sequence of Gluconacetobacter saccharivorans CV1 isolated from Fermented Vinegar.</title>
        <authorList>
            <person name="Kim S.-Y."/>
        </authorList>
    </citation>
    <scope>NUCLEOTIDE SEQUENCE [LARGE SCALE GENOMIC DNA]</scope>
    <source>
        <strain evidence="5 6">CV1</strain>
    </source>
</reference>
<dbReference type="GO" id="GO:0016887">
    <property type="term" value="F:ATP hydrolysis activity"/>
    <property type="evidence" value="ECO:0007669"/>
    <property type="project" value="InterPro"/>
</dbReference>
<dbReference type="Gene3D" id="3.40.50.300">
    <property type="entry name" value="P-loop containing nucleotide triphosphate hydrolases"/>
    <property type="match status" value="1"/>
</dbReference>
<dbReference type="PROSITE" id="PS50893">
    <property type="entry name" value="ABC_TRANSPORTER_2"/>
    <property type="match status" value="1"/>
</dbReference>
<dbReference type="InterPro" id="IPR008995">
    <property type="entry name" value="Mo/tungstate-bd_C_term_dom"/>
</dbReference>
<dbReference type="FunFam" id="3.40.50.300:FF:000425">
    <property type="entry name" value="Probable ABC transporter, ATP-binding subunit"/>
    <property type="match status" value="1"/>
</dbReference>
<dbReference type="InterPro" id="IPR003439">
    <property type="entry name" value="ABC_transporter-like_ATP-bd"/>
</dbReference>
<name>A0A347WBP2_9PROT</name>
<dbReference type="SUPFAM" id="SSF50331">
    <property type="entry name" value="MOP-like"/>
    <property type="match status" value="1"/>
</dbReference>
<dbReference type="Pfam" id="PF08402">
    <property type="entry name" value="TOBE_2"/>
    <property type="match status" value="1"/>
</dbReference>
<dbReference type="GO" id="GO:0022857">
    <property type="term" value="F:transmembrane transporter activity"/>
    <property type="evidence" value="ECO:0007669"/>
    <property type="project" value="InterPro"/>
</dbReference>
<evidence type="ECO:0000313" key="5">
    <source>
        <dbReference type="EMBL" id="AXY22285.1"/>
    </source>
</evidence>
<gene>
    <name evidence="5" type="primary">phnT</name>
    <name evidence="5" type="ORF">CD178_01508</name>
</gene>
<dbReference type="AlphaFoldDB" id="A0A347WBP2"/>
<organism evidence="5 6">
    <name type="scientific">Komagataeibacter saccharivorans</name>
    <dbReference type="NCBI Taxonomy" id="265959"/>
    <lineage>
        <taxon>Bacteria</taxon>
        <taxon>Pseudomonadati</taxon>
        <taxon>Pseudomonadota</taxon>
        <taxon>Alphaproteobacteria</taxon>
        <taxon>Acetobacterales</taxon>
        <taxon>Acetobacteraceae</taxon>
        <taxon>Komagataeibacter</taxon>
    </lineage>
</organism>
<keyword evidence="2" id="KW-0547">Nucleotide-binding</keyword>
<feature type="domain" description="ABC transporter" evidence="4">
    <location>
        <begin position="5"/>
        <end position="235"/>
    </location>
</feature>
<dbReference type="GO" id="GO:0043190">
    <property type="term" value="C:ATP-binding cassette (ABC) transporter complex"/>
    <property type="evidence" value="ECO:0007669"/>
    <property type="project" value="InterPro"/>
</dbReference>
<dbReference type="InterPro" id="IPR050093">
    <property type="entry name" value="ABC_SmlMolc_Importer"/>
</dbReference>
<keyword evidence="1" id="KW-0813">Transport</keyword>
<dbReference type="GO" id="GO:0005524">
    <property type="term" value="F:ATP binding"/>
    <property type="evidence" value="ECO:0007669"/>
    <property type="project" value="UniProtKB-KW"/>
</dbReference>
<dbReference type="InterPro" id="IPR027417">
    <property type="entry name" value="P-loop_NTPase"/>
</dbReference>
<dbReference type="InterPro" id="IPR013611">
    <property type="entry name" value="Transp-assoc_OB_typ2"/>
</dbReference>
<dbReference type="PANTHER" id="PTHR42781:SF6">
    <property type="entry name" value="SPERMIDINE_PUTRESCINE IMPORT ATP-BINDING PROTEIN POTA"/>
    <property type="match status" value="1"/>
</dbReference>
<dbReference type="GO" id="GO:0015697">
    <property type="term" value="P:quaternary ammonium group transport"/>
    <property type="evidence" value="ECO:0007669"/>
    <property type="project" value="UniProtKB-ARBA"/>
</dbReference>
<dbReference type="SUPFAM" id="SSF52540">
    <property type="entry name" value="P-loop containing nucleoside triphosphate hydrolases"/>
    <property type="match status" value="1"/>
</dbReference>
<dbReference type="Pfam" id="PF00005">
    <property type="entry name" value="ABC_tran"/>
    <property type="match status" value="1"/>
</dbReference>
<evidence type="ECO:0000313" key="6">
    <source>
        <dbReference type="Proteomes" id="UP000264120"/>
    </source>
</evidence>
<evidence type="ECO:0000256" key="2">
    <source>
        <dbReference type="ARBA" id="ARBA00022741"/>
    </source>
</evidence>
<dbReference type="InterPro" id="IPR003593">
    <property type="entry name" value="AAA+_ATPase"/>
</dbReference>
<dbReference type="OrthoDB" id="9802264at2"/>
<dbReference type="PANTHER" id="PTHR42781">
    <property type="entry name" value="SPERMIDINE/PUTRESCINE IMPORT ATP-BINDING PROTEIN POTA"/>
    <property type="match status" value="1"/>
</dbReference>
<dbReference type="InterPro" id="IPR017871">
    <property type="entry name" value="ABC_transporter-like_CS"/>
</dbReference>
<evidence type="ECO:0000256" key="3">
    <source>
        <dbReference type="ARBA" id="ARBA00022840"/>
    </source>
</evidence>
<dbReference type="RefSeq" id="WP_118962806.1">
    <property type="nucleotide sequence ID" value="NZ_CP023036.1"/>
</dbReference>
<accession>A0A347WBP2</accession>
<evidence type="ECO:0000256" key="1">
    <source>
        <dbReference type="ARBA" id="ARBA00022448"/>
    </source>
</evidence>
<dbReference type="SMART" id="SM00382">
    <property type="entry name" value="AAA"/>
    <property type="match status" value="1"/>
</dbReference>
<dbReference type="PROSITE" id="PS00211">
    <property type="entry name" value="ABC_TRANSPORTER_1"/>
    <property type="match status" value="1"/>
</dbReference>
<dbReference type="Proteomes" id="UP000264120">
    <property type="component" value="Chromosome"/>
</dbReference>